<evidence type="ECO:0000256" key="2">
    <source>
        <dbReference type="ARBA" id="ARBA00022964"/>
    </source>
</evidence>
<name>A0A9W9V5H0_9EURO</name>
<evidence type="ECO:0000256" key="1">
    <source>
        <dbReference type="ARBA" id="ARBA00001954"/>
    </source>
</evidence>
<evidence type="ECO:0000256" key="5">
    <source>
        <dbReference type="ARBA" id="ARBA00035013"/>
    </source>
</evidence>
<dbReference type="PANTHER" id="PTHR39479:SF2">
    <property type="entry name" value="2-OXOADIPATE DIOXYGENASE_DECARBOXYLASE"/>
    <property type="match status" value="1"/>
</dbReference>
<evidence type="ECO:0000313" key="9">
    <source>
        <dbReference type="EMBL" id="KAJ5369447.1"/>
    </source>
</evidence>
<comment type="caution">
    <text evidence="9">The sequence shown here is derived from an EMBL/GenBank/DDBJ whole genome shotgun (WGS) entry which is preliminary data.</text>
</comment>
<evidence type="ECO:0000256" key="7">
    <source>
        <dbReference type="ARBA" id="ARBA00035034"/>
    </source>
</evidence>
<evidence type="ECO:0000256" key="8">
    <source>
        <dbReference type="ARBA" id="ARBA00035045"/>
    </source>
</evidence>
<proteinExistence type="inferred from homology"/>
<dbReference type="SMART" id="SM01150">
    <property type="entry name" value="DUF1338"/>
    <property type="match status" value="1"/>
</dbReference>
<dbReference type="AlphaFoldDB" id="A0A9W9V5H0"/>
<dbReference type="EMBL" id="JAPZBU010000013">
    <property type="protein sequence ID" value="KAJ5369447.1"/>
    <property type="molecule type" value="Genomic_DNA"/>
</dbReference>
<reference evidence="9" key="1">
    <citation type="submission" date="2022-12" db="EMBL/GenBank/DDBJ databases">
        <authorList>
            <person name="Petersen C."/>
        </authorList>
    </citation>
    <scope>NUCLEOTIDE SEQUENCE</scope>
    <source>
        <strain evidence="9">IBT 29677</strain>
    </source>
</reference>
<organism evidence="9 10">
    <name type="scientific">Penicillium cosmopolitanum</name>
    <dbReference type="NCBI Taxonomy" id="1131564"/>
    <lineage>
        <taxon>Eukaryota</taxon>
        <taxon>Fungi</taxon>
        <taxon>Dikarya</taxon>
        <taxon>Ascomycota</taxon>
        <taxon>Pezizomycotina</taxon>
        <taxon>Eurotiomycetes</taxon>
        <taxon>Eurotiomycetidae</taxon>
        <taxon>Eurotiales</taxon>
        <taxon>Aspergillaceae</taxon>
        <taxon>Penicillium</taxon>
    </lineage>
</organism>
<protein>
    <recommendedName>
        <fullName evidence="7">2-oxoadipate dioxygenase/decarboxylase</fullName>
        <ecNumber evidence="6">1.13.11.93</ecNumber>
    </recommendedName>
    <alternativeName>
        <fullName evidence="8">2-hydroxyglutarate synthase</fullName>
    </alternativeName>
</protein>
<evidence type="ECO:0000256" key="6">
    <source>
        <dbReference type="ARBA" id="ARBA00035023"/>
    </source>
</evidence>
<dbReference type="InterPro" id="IPR047869">
    <property type="entry name" value="YdcJ_bac-like"/>
</dbReference>
<gene>
    <name evidence="9" type="ORF">N7509_014059</name>
</gene>
<keyword evidence="10" id="KW-1185">Reference proteome</keyword>
<dbReference type="GO" id="GO:0051213">
    <property type="term" value="F:dioxygenase activity"/>
    <property type="evidence" value="ECO:0007669"/>
    <property type="project" value="UniProtKB-KW"/>
</dbReference>
<keyword evidence="2" id="KW-0223">Dioxygenase</keyword>
<evidence type="ECO:0000313" key="10">
    <source>
        <dbReference type="Proteomes" id="UP001147747"/>
    </source>
</evidence>
<dbReference type="GeneID" id="81377676"/>
<dbReference type="Gene3D" id="3.10.180.80">
    <property type="entry name" value="Uncharacterised protein PF07063, DUF1338"/>
    <property type="match status" value="1"/>
</dbReference>
<comment type="cofactor">
    <cofactor evidence="1">
        <name>Fe(2+)</name>
        <dbReference type="ChEBI" id="CHEBI:29033"/>
    </cofactor>
</comment>
<dbReference type="CDD" id="cd16348">
    <property type="entry name" value="VOC_YdcJ_like"/>
    <property type="match status" value="1"/>
</dbReference>
<keyword evidence="3" id="KW-0560">Oxidoreductase</keyword>
<comment type="similarity">
    <text evidence="5">Belongs to the 2-oxoadipate dioxygenase/decarboxylase family.</text>
</comment>
<dbReference type="RefSeq" id="XP_056480685.1">
    <property type="nucleotide sequence ID" value="XM_056638696.1"/>
</dbReference>
<dbReference type="EC" id="1.13.11.93" evidence="6"/>
<dbReference type="OrthoDB" id="8300246at2759"/>
<dbReference type="PANTHER" id="PTHR39479">
    <property type="match status" value="1"/>
</dbReference>
<evidence type="ECO:0000256" key="3">
    <source>
        <dbReference type="ARBA" id="ARBA00023002"/>
    </source>
</evidence>
<dbReference type="InterPro" id="IPR009770">
    <property type="entry name" value="HGLS"/>
</dbReference>
<dbReference type="Proteomes" id="UP001147747">
    <property type="component" value="Unassembled WGS sequence"/>
</dbReference>
<reference evidence="9" key="2">
    <citation type="journal article" date="2023" name="IMA Fungus">
        <title>Comparative genomic study of the Penicillium genus elucidates a diverse pangenome and 15 lateral gene transfer events.</title>
        <authorList>
            <person name="Petersen C."/>
            <person name="Sorensen T."/>
            <person name="Nielsen M.R."/>
            <person name="Sondergaard T.E."/>
            <person name="Sorensen J.L."/>
            <person name="Fitzpatrick D.A."/>
            <person name="Frisvad J.C."/>
            <person name="Nielsen K.L."/>
        </authorList>
    </citation>
    <scope>NUCLEOTIDE SEQUENCE</scope>
    <source>
        <strain evidence="9">IBT 29677</strain>
    </source>
</reference>
<evidence type="ECO:0000256" key="4">
    <source>
        <dbReference type="ARBA" id="ARBA00023004"/>
    </source>
</evidence>
<dbReference type="Pfam" id="PF07063">
    <property type="entry name" value="HGLS"/>
    <property type="match status" value="1"/>
</dbReference>
<sequence length="483" mass="54331">MEVNLVFPGYQPHSGVEYGYVDVEILRTNFALAMSNMYKAEVPLYDDLVSIVQSVNASVHETPSDNINRITLERHGAIRLGTSYELRTVRRIFTLLGMHPIGYYDLSVAGLPMHATCFRPRDTQSLAKNPFRVFTTLLRPELLHSTESRDLALKLLGQRRIFSQPLLDLLDIADAQKGRFTYQQMDSFIDEALESFRWQPMAAATWDEYNTLKAEHPILADIVCFQTAHINHLTPRTLDIDLSHLAMQAHGMEVKDIIEGPPKRKCPILLRQTSFLALQEPVSYYCSGTEADKFVEGYHRARFGEIEERGAALTRAGRKLYDELFRHAMETSHAMGHKMDDALKAVFVRFPDTWNELYQQRLVYCLFTVTGKAIPPNLVGLERMPDDLVDQLLLAGVLSAAPITYEDFLPFSAAGIFQSNLGNPSSAIGHIIPFPDQQGFEGSLGRSALDPDDLYSSMQRKSLERCAQQLGLDALSLSSNGDL</sequence>
<keyword evidence="4" id="KW-0408">Iron</keyword>
<accession>A0A9W9V5H0</accession>